<dbReference type="InterPro" id="IPR050182">
    <property type="entry name" value="Cytochrome_P450_fam2"/>
</dbReference>
<evidence type="ECO:0000256" key="4">
    <source>
        <dbReference type="ARBA" id="ARBA00023033"/>
    </source>
</evidence>
<comment type="similarity">
    <text evidence="1 6">Belongs to the cytochrome P450 family.</text>
</comment>
<dbReference type="SUPFAM" id="SSF48264">
    <property type="entry name" value="Cytochrome P450"/>
    <property type="match status" value="1"/>
</dbReference>
<dbReference type="AlphaFoldDB" id="A0A9J6GGL4"/>
<evidence type="ECO:0000256" key="2">
    <source>
        <dbReference type="ARBA" id="ARBA00022723"/>
    </source>
</evidence>
<dbReference type="GO" id="GO:0016712">
    <property type="term" value="F:oxidoreductase activity, acting on paired donors, with incorporation or reduction of molecular oxygen, reduced flavin or flavoprotein as one donor, and incorporation of one atom of oxygen"/>
    <property type="evidence" value="ECO:0007669"/>
    <property type="project" value="TreeGrafter"/>
</dbReference>
<dbReference type="Proteomes" id="UP000821853">
    <property type="component" value="Chromosome 4"/>
</dbReference>
<dbReference type="Gene3D" id="1.10.630.10">
    <property type="entry name" value="Cytochrome P450"/>
    <property type="match status" value="1"/>
</dbReference>
<dbReference type="GO" id="GO:0020037">
    <property type="term" value="F:heme binding"/>
    <property type="evidence" value="ECO:0007669"/>
    <property type="project" value="InterPro"/>
</dbReference>
<dbReference type="VEuPathDB" id="VectorBase:HLOH_049687"/>
<evidence type="ECO:0008006" key="9">
    <source>
        <dbReference type="Google" id="ProtNLM"/>
    </source>
</evidence>
<evidence type="ECO:0000256" key="1">
    <source>
        <dbReference type="ARBA" id="ARBA00010617"/>
    </source>
</evidence>
<dbReference type="GO" id="GO:0005737">
    <property type="term" value="C:cytoplasm"/>
    <property type="evidence" value="ECO:0007669"/>
    <property type="project" value="TreeGrafter"/>
</dbReference>
<dbReference type="OrthoDB" id="6485116at2759"/>
<keyword evidence="5 6" id="KW-0349">Heme</keyword>
<reference evidence="7 8" key="1">
    <citation type="journal article" date="2020" name="Cell">
        <title>Large-Scale Comparative Analyses of Tick Genomes Elucidate Their Genetic Diversity and Vector Capacities.</title>
        <authorList>
            <consortium name="Tick Genome and Microbiome Consortium (TIGMIC)"/>
            <person name="Jia N."/>
            <person name="Wang J."/>
            <person name="Shi W."/>
            <person name="Du L."/>
            <person name="Sun Y."/>
            <person name="Zhan W."/>
            <person name="Jiang J.F."/>
            <person name="Wang Q."/>
            <person name="Zhang B."/>
            <person name="Ji P."/>
            <person name="Bell-Sakyi L."/>
            <person name="Cui X.M."/>
            <person name="Yuan T.T."/>
            <person name="Jiang B.G."/>
            <person name="Yang W.F."/>
            <person name="Lam T.T."/>
            <person name="Chang Q.C."/>
            <person name="Ding S.J."/>
            <person name="Wang X.J."/>
            <person name="Zhu J.G."/>
            <person name="Ruan X.D."/>
            <person name="Zhao L."/>
            <person name="Wei J.T."/>
            <person name="Ye R.Z."/>
            <person name="Que T.C."/>
            <person name="Du C.H."/>
            <person name="Zhou Y.H."/>
            <person name="Cheng J.X."/>
            <person name="Dai P.F."/>
            <person name="Guo W.B."/>
            <person name="Han X.H."/>
            <person name="Huang E.J."/>
            <person name="Li L.F."/>
            <person name="Wei W."/>
            <person name="Gao Y.C."/>
            <person name="Liu J.Z."/>
            <person name="Shao H.Z."/>
            <person name="Wang X."/>
            <person name="Wang C.C."/>
            <person name="Yang T.C."/>
            <person name="Huo Q.B."/>
            <person name="Li W."/>
            <person name="Chen H.Y."/>
            <person name="Chen S.E."/>
            <person name="Zhou L.G."/>
            <person name="Ni X.B."/>
            <person name="Tian J.H."/>
            <person name="Sheng Y."/>
            <person name="Liu T."/>
            <person name="Pan Y.S."/>
            <person name="Xia L.Y."/>
            <person name="Li J."/>
            <person name="Zhao F."/>
            <person name="Cao W.C."/>
        </authorList>
    </citation>
    <scope>NUCLEOTIDE SEQUENCE [LARGE SCALE GENOMIC DNA]</scope>
    <source>
        <strain evidence="7">HaeL-2018</strain>
    </source>
</reference>
<keyword evidence="6" id="KW-0560">Oxidoreductase</keyword>
<dbReference type="GO" id="GO:0006805">
    <property type="term" value="P:xenobiotic metabolic process"/>
    <property type="evidence" value="ECO:0007669"/>
    <property type="project" value="TreeGrafter"/>
</dbReference>
<comment type="cofactor">
    <cofactor evidence="5">
        <name>heme</name>
        <dbReference type="ChEBI" id="CHEBI:30413"/>
    </cofactor>
</comment>
<dbReference type="PANTHER" id="PTHR24300">
    <property type="entry name" value="CYTOCHROME P450 508A4-RELATED"/>
    <property type="match status" value="1"/>
</dbReference>
<keyword evidence="3 5" id="KW-0408">Iron</keyword>
<dbReference type="InterPro" id="IPR001128">
    <property type="entry name" value="Cyt_P450"/>
</dbReference>
<dbReference type="GO" id="GO:0006082">
    <property type="term" value="P:organic acid metabolic process"/>
    <property type="evidence" value="ECO:0007669"/>
    <property type="project" value="TreeGrafter"/>
</dbReference>
<dbReference type="PANTHER" id="PTHR24300:SF375">
    <property type="entry name" value="CYTOCHROME P450 FAMILY"/>
    <property type="match status" value="1"/>
</dbReference>
<dbReference type="InterPro" id="IPR036396">
    <property type="entry name" value="Cyt_P450_sf"/>
</dbReference>
<dbReference type="EMBL" id="JABSTR010000006">
    <property type="protein sequence ID" value="KAH9373664.1"/>
    <property type="molecule type" value="Genomic_DNA"/>
</dbReference>
<dbReference type="InterPro" id="IPR002401">
    <property type="entry name" value="Cyt_P450_E_grp-I"/>
</dbReference>
<evidence type="ECO:0000313" key="7">
    <source>
        <dbReference type="EMBL" id="KAH9373664.1"/>
    </source>
</evidence>
<proteinExistence type="inferred from homology"/>
<feature type="binding site" description="axial binding residue" evidence="5">
    <location>
        <position position="74"/>
    </location>
    <ligand>
        <name>heme</name>
        <dbReference type="ChEBI" id="CHEBI:30413"/>
    </ligand>
    <ligandPart>
        <name>Fe</name>
        <dbReference type="ChEBI" id="CHEBI:18248"/>
    </ligandPart>
</feature>
<comment type="caution">
    <text evidence="7">The sequence shown here is derived from an EMBL/GenBank/DDBJ whole genome shotgun (WGS) entry which is preliminary data.</text>
</comment>
<evidence type="ECO:0000256" key="3">
    <source>
        <dbReference type="ARBA" id="ARBA00023004"/>
    </source>
</evidence>
<dbReference type="PROSITE" id="PS00086">
    <property type="entry name" value="CYTOCHROME_P450"/>
    <property type="match status" value="1"/>
</dbReference>
<name>A0A9J6GGL4_HAELO</name>
<sequence>MEMQHRAGEDTVIDDYYIPKGTVINSNVWAVHNDPTLWEEPSKFDPTRFMNKDGTLIQPKPEYLIPFSIGKRMCPGEILASVEIFLYITCLLQKYRILPEEGKIHDLNDIDIPLVALTHHKLTFTPR</sequence>
<accession>A0A9J6GGL4</accession>
<dbReference type="GO" id="GO:0005506">
    <property type="term" value="F:iron ion binding"/>
    <property type="evidence" value="ECO:0007669"/>
    <property type="project" value="InterPro"/>
</dbReference>
<dbReference type="InterPro" id="IPR017972">
    <property type="entry name" value="Cyt_P450_CS"/>
</dbReference>
<gene>
    <name evidence="7" type="ORF">HPB48_008102</name>
</gene>
<evidence type="ECO:0000256" key="5">
    <source>
        <dbReference type="PIRSR" id="PIRSR602401-1"/>
    </source>
</evidence>
<dbReference type="PRINTS" id="PR00463">
    <property type="entry name" value="EP450I"/>
</dbReference>
<evidence type="ECO:0000313" key="8">
    <source>
        <dbReference type="Proteomes" id="UP000821853"/>
    </source>
</evidence>
<dbReference type="Pfam" id="PF00067">
    <property type="entry name" value="p450"/>
    <property type="match status" value="1"/>
</dbReference>
<dbReference type="OMA" id="FRHEFNP"/>
<protein>
    <recommendedName>
        <fullName evidence="9">Cytochrome P450</fullName>
    </recommendedName>
</protein>
<organism evidence="7 8">
    <name type="scientific">Haemaphysalis longicornis</name>
    <name type="common">Bush tick</name>
    <dbReference type="NCBI Taxonomy" id="44386"/>
    <lineage>
        <taxon>Eukaryota</taxon>
        <taxon>Metazoa</taxon>
        <taxon>Ecdysozoa</taxon>
        <taxon>Arthropoda</taxon>
        <taxon>Chelicerata</taxon>
        <taxon>Arachnida</taxon>
        <taxon>Acari</taxon>
        <taxon>Parasitiformes</taxon>
        <taxon>Ixodida</taxon>
        <taxon>Ixodoidea</taxon>
        <taxon>Ixodidae</taxon>
        <taxon>Haemaphysalinae</taxon>
        <taxon>Haemaphysalis</taxon>
    </lineage>
</organism>
<keyword evidence="4 6" id="KW-0503">Monooxygenase</keyword>
<evidence type="ECO:0000256" key="6">
    <source>
        <dbReference type="RuleBase" id="RU000461"/>
    </source>
</evidence>
<keyword evidence="2 5" id="KW-0479">Metal-binding</keyword>
<keyword evidence="8" id="KW-1185">Reference proteome</keyword>